<comment type="subcellular location">
    <subcellularLocation>
        <location evidence="1">Membrane</location>
        <topology evidence="1">Multi-pass membrane protein</topology>
    </subcellularLocation>
</comment>
<evidence type="ECO:0000313" key="6">
    <source>
        <dbReference type="Proteomes" id="UP000016923"/>
    </source>
</evidence>
<evidence type="ECO:0000256" key="3">
    <source>
        <dbReference type="SAM" id="MobiDB-lite"/>
    </source>
</evidence>
<organism evidence="5 6">
    <name type="scientific">Ophiostoma piceae (strain UAMH 11346)</name>
    <name type="common">Sap stain fungus</name>
    <dbReference type="NCBI Taxonomy" id="1262450"/>
    <lineage>
        <taxon>Eukaryota</taxon>
        <taxon>Fungi</taxon>
        <taxon>Dikarya</taxon>
        <taxon>Ascomycota</taxon>
        <taxon>Pezizomycotina</taxon>
        <taxon>Sordariomycetes</taxon>
        <taxon>Sordariomycetidae</taxon>
        <taxon>Ophiostomatales</taxon>
        <taxon>Ophiostomataceae</taxon>
        <taxon>Ophiostoma</taxon>
    </lineage>
</organism>
<dbReference type="Pfam" id="PF07690">
    <property type="entry name" value="MFS_1"/>
    <property type="match status" value="1"/>
</dbReference>
<dbReference type="OrthoDB" id="2213137at2759"/>
<evidence type="ECO:0000313" key="5">
    <source>
        <dbReference type="EMBL" id="EPE07897.1"/>
    </source>
</evidence>
<feature type="transmembrane region" description="Helical" evidence="4">
    <location>
        <begin position="400"/>
        <end position="425"/>
    </location>
</feature>
<keyword evidence="4" id="KW-1133">Transmembrane helix</keyword>
<proteinExistence type="inferred from homology"/>
<protein>
    <submittedName>
        <fullName evidence="5">Major facilitator superfamily transporter</fullName>
    </submittedName>
</protein>
<dbReference type="VEuPathDB" id="FungiDB:F503_00619"/>
<keyword evidence="4" id="KW-0472">Membrane</keyword>
<dbReference type="eggNOG" id="KOG2504">
    <property type="taxonomic scope" value="Eukaryota"/>
</dbReference>
<gene>
    <name evidence="5" type="ORF">F503_00619</name>
</gene>
<evidence type="ECO:0000256" key="1">
    <source>
        <dbReference type="ARBA" id="ARBA00004141"/>
    </source>
</evidence>
<dbReference type="GO" id="GO:0022857">
    <property type="term" value="F:transmembrane transporter activity"/>
    <property type="evidence" value="ECO:0007669"/>
    <property type="project" value="InterPro"/>
</dbReference>
<feature type="transmembrane region" description="Helical" evidence="4">
    <location>
        <begin position="140"/>
        <end position="161"/>
    </location>
</feature>
<feature type="transmembrane region" description="Helical" evidence="4">
    <location>
        <begin position="238"/>
        <end position="262"/>
    </location>
</feature>
<name>S3C527_OPHP1</name>
<dbReference type="GO" id="GO:0016020">
    <property type="term" value="C:membrane"/>
    <property type="evidence" value="ECO:0007669"/>
    <property type="project" value="UniProtKB-SubCell"/>
</dbReference>
<keyword evidence="6" id="KW-1185">Reference proteome</keyword>
<feature type="transmembrane region" description="Helical" evidence="4">
    <location>
        <begin position="268"/>
        <end position="290"/>
    </location>
</feature>
<dbReference type="PANTHER" id="PTHR11360:SF130">
    <property type="entry name" value="MAJOR FACILITATOR SUPERFAMILY (MFS) PROFILE DOMAIN-CONTAINING PROTEIN-RELATED"/>
    <property type="match status" value="1"/>
</dbReference>
<dbReference type="EMBL" id="KE148150">
    <property type="protein sequence ID" value="EPE07897.1"/>
    <property type="molecule type" value="Genomic_DNA"/>
</dbReference>
<evidence type="ECO:0000256" key="2">
    <source>
        <dbReference type="ARBA" id="ARBA00006727"/>
    </source>
</evidence>
<reference evidence="5 6" key="1">
    <citation type="journal article" date="2013" name="BMC Genomics">
        <title>The genome and transcriptome of the pine saprophyte Ophiostoma piceae, and a comparison with the bark beetle-associated pine pathogen Grosmannia clavigera.</title>
        <authorList>
            <person name="Haridas S."/>
            <person name="Wang Y."/>
            <person name="Lim L."/>
            <person name="Massoumi Alamouti S."/>
            <person name="Jackman S."/>
            <person name="Docking R."/>
            <person name="Robertson G."/>
            <person name="Birol I."/>
            <person name="Bohlmann J."/>
            <person name="Breuil C."/>
        </authorList>
    </citation>
    <scope>NUCLEOTIDE SEQUENCE [LARGE SCALE GENOMIC DNA]</scope>
    <source>
        <strain evidence="5 6">UAMH 11346</strain>
    </source>
</reference>
<dbReference type="InterPro" id="IPR036259">
    <property type="entry name" value="MFS_trans_sf"/>
</dbReference>
<dbReference type="Proteomes" id="UP000016923">
    <property type="component" value="Unassembled WGS sequence"/>
</dbReference>
<dbReference type="InterPro" id="IPR050327">
    <property type="entry name" value="Proton-linked_MCT"/>
</dbReference>
<feature type="transmembrane region" description="Helical" evidence="4">
    <location>
        <begin position="431"/>
        <end position="453"/>
    </location>
</feature>
<feature type="transmembrane region" description="Helical" evidence="4">
    <location>
        <begin position="205"/>
        <end position="226"/>
    </location>
</feature>
<feature type="transmembrane region" description="Helical" evidence="4">
    <location>
        <begin position="505"/>
        <end position="523"/>
    </location>
</feature>
<keyword evidence="4" id="KW-0812">Transmembrane</keyword>
<accession>S3C527</accession>
<feature type="region of interest" description="Disordered" evidence="3">
    <location>
        <begin position="1"/>
        <end position="22"/>
    </location>
</feature>
<dbReference type="Gene3D" id="1.20.1250.20">
    <property type="entry name" value="MFS general substrate transporter like domains"/>
    <property type="match status" value="2"/>
</dbReference>
<dbReference type="SUPFAM" id="SSF103473">
    <property type="entry name" value="MFS general substrate transporter"/>
    <property type="match status" value="1"/>
</dbReference>
<dbReference type="OMA" id="SAHINDR"/>
<evidence type="ECO:0000256" key="4">
    <source>
        <dbReference type="SAM" id="Phobius"/>
    </source>
</evidence>
<dbReference type="InterPro" id="IPR011701">
    <property type="entry name" value="MFS"/>
</dbReference>
<dbReference type="HOGENOM" id="CLU_001265_1_1_1"/>
<feature type="transmembrane region" description="Helical" evidence="4">
    <location>
        <begin position="340"/>
        <end position="362"/>
    </location>
</feature>
<feature type="transmembrane region" description="Helical" evidence="4">
    <location>
        <begin position="173"/>
        <end position="193"/>
    </location>
</feature>
<feature type="transmembrane region" description="Helical" evidence="4">
    <location>
        <begin position="109"/>
        <end position="128"/>
    </location>
</feature>
<feature type="transmembrane region" description="Helical" evidence="4">
    <location>
        <begin position="465"/>
        <end position="485"/>
    </location>
</feature>
<feature type="transmembrane region" description="Helical" evidence="4">
    <location>
        <begin position="368"/>
        <end position="388"/>
    </location>
</feature>
<dbReference type="AlphaFoldDB" id="S3C527"/>
<dbReference type="PANTHER" id="PTHR11360">
    <property type="entry name" value="MONOCARBOXYLATE TRANSPORTER"/>
    <property type="match status" value="1"/>
</dbReference>
<sequence>MSDLEKGTLDTPRPQRPGMPPRNVSVATLVDEFGPLSAATLVDENIFFVLPEKDLKHKTDDLKKDAKDTKETVDITDSEDTVVGSDDDSAAFIPPDGGLVAWCQVAAGILLNAVAWGTGYVFGIYQLYYTQTLGMDSGAVSWVGSVQTFLTYFFSTVSGLLSDAGYARHVTFAGTLLVLAGGIGTSFVVPAPLSDASLSQNVPGALFLCQAVITGTGLGLLTAPSLPSINAYFYKKRSMALATATFGTGLGGAALPAVVQFLLPAIGFGWAIRCATFLSVFVCASAALLLRQSPLQHKKIQTTQTSEDKTSWLSLQYYKTRLSAFGAQIVDWSAFRELPFVLFMISSFMLYWGLYFAFYYINTYAEEVIGFSSTKGTMLLIMSTALGLPSRVFAGAIADYLVGPLDTLIVSTALQGTILLTWLAVGSSATGMYLFVVFFGLCNGATQSVWVGAISSLSGHAGNRIGARFGMACVVAAVATLAGAPTASALIGDASLTLATSYHTAMIWAAATTLASAAVMVAVRVRFIGWRLRALS</sequence>
<comment type="similarity">
    <text evidence="2">Belongs to the major facilitator superfamily. Monocarboxylate porter (TC 2.A.1.13) family.</text>
</comment>